<evidence type="ECO:0008006" key="5">
    <source>
        <dbReference type="Google" id="ProtNLM"/>
    </source>
</evidence>
<evidence type="ECO:0000256" key="2">
    <source>
        <dbReference type="SAM" id="Phobius"/>
    </source>
</evidence>
<dbReference type="NCBIfam" id="NF041824">
    <property type="entry name" value="daptide_HExxH"/>
    <property type="match status" value="1"/>
</dbReference>
<dbReference type="Proteomes" id="UP000638353">
    <property type="component" value="Unassembled WGS sequence"/>
</dbReference>
<feature type="compositionally biased region" description="Pro residues" evidence="1">
    <location>
        <begin position="1"/>
        <end position="11"/>
    </location>
</feature>
<dbReference type="EMBL" id="BMVC01000002">
    <property type="protein sequence ID" value="GHC81602.1"/>
    <property type="molecule type" value="Genomic_DNA"/>
</dbReference>
<evidence type="ECO:0000313" key="3">
    <source>
        <dbReference type="EMBL" id="GHC81602.1"/>
    </source>
</evidence>
<protein>
    <recommendedName>
        <fullName evidence="5">Peptide zinc metalloprotease protein</fullName>
    </recommendedName>
</protein>
<feature type="transmembrane region" description="Helical" evidence="2">
    <location>
        <begin position="372"/>
        <end position="391"/>
    </location>
</feature>
<feature type="transmembrane region" description="Helical" evidence="2">
    <location>
        <begin position="412"/>
        <end position="431"/>
    </location>
</feature>
<keyword evidence="2" id="KW-0812">Transmembrane</keyword>
<feature type="transmembrane region" description="Helical" evidence="2">
    <location>
        <begin position="144"/>
        <end position="166"/>
    </location>
</feature>
<evidence type="ECO:0000256" key="1">
    <source>
        <dbReference type="SAM" id="MobiDB-lite"/>
    </source>
</evidence>
<dbReference type="GO" id="GO:0031293">
    <property type="term" value="P:membrane protein intracellular domain proteolysis"/>
    <property type="evidence" value="ECO:0007669"/>
    <property type="project" value="TreeGrafter"/>
</dbReference>
<feature type="transmembrane region" description="Helical" evidence="2">
    <location>
        <begin position="272"/>
        <end position="292"/>
    </location>
</feature>
<dbReference type="AlphaFoldDB" id="A0A919C7M0"/>
<proteinExistence type="predicted"/>
<reference evidence="3" key="1">
    <citation type="journal article" date="2014" name="Int. J. Syst. Evol. Microbiol.">
        <title>Complete genome sequence of Corynebacterium casei LMG S-19264T (=DSM 44701T), isolated from a smear-ripened cheese.</title>
        <authorList>
            <consortium name="US DOE Joint Genome Institute (JGI-PGF)"/>
            <person name="Walter F."/>
            <person name="Albersmeier A."/>
            <person name="Kalinowski J."/>
            <person name="Ruckert C."/>
        </authorList>
    </citation>
    <scope>NUCLEOTIDE SEQUENCE</scope>
    <source>
        <strain evidence="3">JCM 4637</strain>
    </source>
</reference>
<feature type="transmembrane region" description="Helical" evidence="2">
    <location>
        <begin position="216"/>
        <end position="235"/>
    </location>
</feature>
<reference evidence="3" key="2">
    <citation type="submission" date="2020-09" db="EMBL/GenBank/DDBJ databases">
        <authorList>
            <person name="Sun Q."/>
            <person name="Ohkuma M."/>
        </authorList>
    </citation>
    <scope>NUCLEOTIDE SEQUENCE</scope>
    <source>
        <strain evidence="3">JCM 4637</strain>
    </source>
</reference>
<dbReference type="PANTHER" id="PTHR13325:SF3">
    <property type="entry name" value="MEMBRANE-BOUND TRANSCRIPTION FACTOR SITE-2 PROTEASE"/>
    <property type="match status" value="1"/>
</dbReference>
<organism evidence="3 4">
    <name type="scientific">Streptomyces finlayi</name>
    <dbReference type="NCBI Taxonomy" id="67296"/>
    <lineage>
        <taxon>Bacteria</taxon>
        <taxon>Bacillati</taxon>
        <taxon>Actinomycetota</taxon>
        <taxon>Actinomycetes</taxon>
        <taxon>Kitasatosporales</taxon>
        <taxon>Streptomycetaceae</taxon>
        <taxon>Streptomyces</taxon>
    </lineage>
</organism>
<accession>A0A919C7M0</accession>
<feature type="transmembrane region" description="Helical" evidence="2">
    <location>
        <begin position="247"/>
        <end position="266"/>
    </location>
</feature>
<comment type="caution">
    <text evidence="3">The sequence shown here is derived from an EMBL/GenBank/DDBJ whole genome shotgun (WGS) entry which is preliminary data.</text>
</comment>
<dbReference type="InterPro" id="IPR001193">
    <property type="entry name" value="MBTPS2"/>
</dbReference>
<name>A0A919C7M0_9ACTN</name>
<feature type="region of interest" description="Disordered" evidence="1">
    <location>
        <begin position="1"/>
        <end position="29"/>
    </location>
</feature>
<sequence length="553" mass="59111">MSAVLIPPPPTETSTESLPEDHTRQPRLAPSAEVHAPIDGQGNWVLQHGSRYVRINERVAELVEALDGERDHEALADRLGPGWNTERVGSAISQLDSLKLLDDGKTAPPKIAPRFLIVPPMTFQLTVLRPGRAMQALRPVFARLFSKGAVAAGILCVLAGVVALVAQHQAVATTLNSPMSAVTFVGVLLALLFGVSIHELGHAAVLIRYGGKPSRIGVMLFYLMPAFFCDVSDAWRLPDRKQRVHTALAGPAVQTSLAALSALAAWPMDDSVAKTCLLFFAISSYATGLLNLTPFIKLDGYIALMSHVDTPYLRDKSMADARRTLARLLFGGTYKRELPTRWTILYGLGCLAFPLYFITTALGTWIDTMQRVGWLGLLLASSVISYALYLLGRGGVRLAAEVKAAGVSRVRAWTVSAALVAAGIGALFLPVQQTLAAAYVTDASGTRVVLPQGSAGQLVHEGQQVSLRTNGLIMNDDVATTRIGAAPAQPADVSVSAFFPIDMGDAVGMPATAFAIDLDRTPSPADGTAEVSVGEVPLWKSLYRTYVLPFLPN</sequence>
<feature type="transmembrane region" description="Helical" evidence="2">
    <location>
        <begin position="344"/>
        <end position="366"/>
    </location>
</feature>
<dbReference type="RefSeq" id="WP_189822141.1">
    <property type="nucleotide sequence ID" value="NZ_BMVC01000002.1"/>
</dbReference>
<evidence type="ECO:0000313" key="4">
    <source>
        <dbReference type="Proteomes" id="UP000638353"/>
    </source>
</evidence>
<dbReference type="CDD" id="cd05709">
    <property type="entry name" value="S2P-M50"/>
    <property type="match status" value="1"/>
</dbReference>
<dbReference type="GO" id="GO:0016020">
    <property type="term" value="C:membrane"/>
    <property type="evidence" value="ECO:0007669"/>
    <property type="project" value="InterPro"/>
</dbReference>
<dbReference type="PANTHER" id="PTHR13325">
    <property type="entry name" value="PROTEASE M50 MEMBRANE-BOUND TRANSCRIPTION FACTOR SITE 2 PROTEASE"/>
    <property type="match status" value="1"/>
</dbReference>
<gene>
    <name evidence="3" type="ORF">GCM10010334_09030</name>
</gene>
<keyword evidence="2" id="KW-1133">Transmembrane helix</keyword>
<dbReference type="InterPro" id="IPR049694">
    <property type="entry name" value="Daptide_HExxH"/>
</dbReference>
<feature type="transmembrane region" description="Helical" evidence="2">
    <location>
        <begin position="178"/>
        <end position="196"/>
    </location>
</feature>
<keyword evidence="2" id="KW-0472">Membrane</keyword>
<dbReference type="GO" id="GO:0005737">
    <property type="term" value="C:cytoplasm"/>
    <property type="evidence" value="ECO:0007669"/>
    <property type="project" value="TreeGrafter"/>
</dbReference>
<dbReference type="GO" id="GO:0004222">
    <property type="term" value="F:metalloendopeptidase activity"/>
    <property type="evidence" value="ECO:0007669"/>
    <property type="project" value="InterPro"/>
</dbReference>